<keyword evidence="13" id="KW-1185">Reference proteome</keyword>
<dbReference type="SMART" id="SM00388">
    <property type="entry name" value="HisKA"/>
    <property type="match status" value="1"/>
</dbReference>
<comment type="subcellular location">
    <subcellularLocation>
        <location evidence="2">Cell membrane</location>
    </subcellularLocation>
</comment>
<dbReference type="InterPro" id="IPR029016">
    <property type="entry name" value="GAF-like_dom_sf"/>
</dbReference>
<accession>A0A3N2CXL8</accession>
<dbReference type="InterPro" id="IPR050351">
    <property type="entry name" value="BphY/WalK/GraS-like"/>
</dbReference>
<keyword evidence="7" id="KW-0418">Kinase</keyword>
<dbReference type="PANTHER" id="PTHR42878">
    <property type="entry name" value="TWO-COMPONENT HISTIDINE KINASE"/>
    <property type="match status" value="1"/>
</dbReference>
<comment type="caution">
    <text evidence="12">The sequence shown here is derived from an EMBL/GenBank/DDBJ whole genome shotgun (WGS) entry which is preliminary data.</text>
</comment>
<dbReference type="CDD" id="cd00082">
    <property type="entry name" value="HisKA"/>
    <property type="match status" value="1"/>
</dbReference>
<dbReference type="AlphaFoldDB" id="A0A3N2CXL8"/>
<dbReference type="PROSITE" id="PS50109">
    <property type="entry name" value="HIS_KIN"/>
    <property type="match status" value="1"/>
</dbReference>
<evidence type="ECO:0000256" key="10">
    <source>
        <dbReference type="ARBA" id="ARBA00039401"/>
    </source>
</evidence>
<dbReference type="GO" id="GO:0030295">
    <property type="term" value="F:protein kinase activator activity"/>
    <property type="evidence" value="ECO:0007669"/>
    <property type="project" value="TreeGrafter"/>
</dbReference>
<dbReference type="InterPro" id="IPR005467">
    <property type="entry name" value="His_kinase_dom"/>
</dbReference>
<dbReference type="InterPro" id="IPR003018">
    <property type="entry name" value="GAF"/>
</dbReference>
<keyword evidence="5" id="KW-0808">Transferase</keyword>
<dbReference type="Pfam" id="PF00512">
    <property type="entry name" value="HisKA"/>
    <property type="match status" value="1"/>
</dbReference>
<gene>
    <name evidence="12" type="ORF">EDD33_3162</name>
</gene>
<evidence type="ECO:0000256" key="4">
    <source>
        <dbReference type="ARBA" id="ARBA00022553"/>
    </source>
</evidence>
<dbReference type="EC" id="2.7.13.3" evidence="3"/>
<evidence type="ECO:0000256" key="1">
    <source>
        <dbReference type="ARBA" id="ARBA00000085"/>
    </source>
</evidence>
<dbReference type="SMART" id="SM00065">
    <property type="entry name" value="GAF"/>
    <property type="match status" value="1"/>
</dbReference>
<feature type="domain" description="Histidine kinase" evidence="11">
    <location>
        <begin position="184"/>
        <end position="395"/>
    </location>
</feature>
<evidence type="ECO:0000256" key="6">
    <source>
        <dbReference type="ARBA" id="ARBA00022741"/>
    </source>
</evidence>
<dbReference type="Gene3D" id="3.30.450.40">
    <property type="match status" value="1"/>
</dbReference>
<keyword evidence="4" id="KW-0597">Phosphoprotein</keyword>
<dbReference type="Proteomes" id="UP000281738">
    <property type="component" value="Unassembled WGS sequence"/>
</dbReference>
<reference evidence="12 13" key="1">
    <citation type="submission" date="2018-11" db="EMBL/GenBank/DDBJ databases">
        <title>Sequencing the genomes of 1000 actinobacteria strains.</title>
        <authorList>
            <person name="Klenk H.-P."/>
        </authorList>
    </citation>
    <scope>NUCLEOTIDE SEQUENCE [LARGE SCALE GENOMIC DNA]</scope>
    <source>
        <strain evidence="12 13">DSM 12652</strain>
    </source>
</reference>
<dbReference type="Gene3D" id="1.10.287.130">
    <property type="match status" value="1"/>
</dbReference>
<proteinExistence type="predicted"/>
<dbReference type="GO" id="GO:0000155">
    <property type="term" value="F:phosphorelay sensor kinase activity"/>
    <property type="evidence" value="ECO:0007669"/>
    <property type="project" value="InterPro"/>
</dbReference>
<evidence type="ECO:0000256" key="7">
    <source>
        <dbReference type="ARBA" id="ARBA00022777"/>
    </source>
</evidence>
<comment type="catalytic activity">
    <reaction evidence="1">
        <text>ATP + protein L-histidine = ADP + protein N-phospho-L-histidine.</text>
        <dbReference type="EC" id="2.7.13.3"/>
    </reaction>
</comment>
<dbReference type="InterPro" id="IPR036097">
    <property type="entry name" value="HisK_dim/P_sf"/>
</dbReference>
<dbReference type="InterPro" id="IPR003594">
    <property type="entry name" value="HATPase_dom"/>
</dbReference>
<keyword evidence="9" id="KW-0902">Two-component regulatory system</keyword>
<evidence type="ECO:0000256" key="2">
    <source>
        <dbReference type="ARBA" id="ARBA00004236"/>
    </source>
</evidence>
<dbReference type="GO" id="GO:0005524">
    <property type="term" value="F:ATP binding"/>
    <property type="evidence" value="ECO:0007669"/>
    <property type="project" value="UniProtKB-KW"/>
</dbReference>
<dbReference type="GO" id="GO:0000156">
    <property type="term" value="F:phosphorelay response regulator activity"/>
    <property type="evidence" value="ECO:0007669"/>
    <property type="project" value="TreeGrafter"/>
</dbReference>
<evidence type="ECO:0000256" key="3">
    <source>
        <dbReference type="ARBA" id="ARBA00012438"/>
    </source>
</evidence>
<dbReference type="InterPro" id="IPR004358">
    <property type="entry name" value="Sig_transdc_His_kin-like_C"/>
</dbReference>
<evidence type="ECO:0000256" key="8">
    <source>
        <dbReference type="ARBA" id="ARBA00022840"/>
    </source>
</evidence>
<dbReference type="RefSeq" id="WP_123391909.1">
    <property type="nucleotide sequence ID" value="NZ_RKHO01000001.1"/>
</dbReference>
<evidence type="ECO:0000259" key="11">
    <source>
        <dbReference type="PROSITE" id="PS50109"/>
    </source>
</evidence>
<dbReference type="Pfam" id="PF01590">
    <property type="entry name" value="GAF"/>
    <property type="match status" value="1"/>
</dbReference>
<evidence type="ECO:0000256" key="9">
    <source>
        <dbReference type="ARBA" id="ARBA00023012"/>
    </source>
</evidence>
<evidence type="ECO:0000256" key="5">
    <source>
        <dbReference type="ARBA" id="ARBA00022679"/>
    </source>
</evidence>
<dbReference type="Pfam" id="PF02518">
    <property type="entry name" value="HATPase_c"/>
    <property type="match status" value="1"/>
</dbReference>
<dbReference type="InterPro" id="IPR003661">
    <property type="entry name" value="HisK_dim/P_dom"/>
</dbReference>
<dbReference type="SUPFAM" id="SSF55781">
    <property type="entry name" value="GAF domain-like"/>
    <property type="match status" value="1"/>
</dbReference>
<dbReference type="SMART" id="SM00387">
    <property type="entry name" value="HATPase_c"/>
    <property type="match status" value="1"/>
</dbReference>
<dbReference type="Gene3D" id="3.30.565.10">
    <property type="entry name" value="Histidine kinase-like ATPase, C-terminal domain"/>
    <property type="match status" value="1"/>
</dbReference>
<dbReference type="SUPFAM" id="SSF47384">
    <property type="entry name" value="Homodimeric domain of signal transducing histidine kinase"/>
    <property type="match status" value="1"/>
</dbReference>
<dbReference type="GO" id="GO:0005886">
    <property type="term" value="C:plasma membrane"/>
    <property type="evidence" value="ECO:0007669"/>
    <property type="project" value="UniProtKB-SubCell"/>
</dbReference>
<dbReference type="OrthoDB" id="9808408at2"/>
<name>A0A3N2CXL8_9ACTN</name>
<dbReference type="EMBL" id="RKHO01000001">
    <property type="protein sequence ID" value="ROR92275.1"/>
    <property type="molecule type" value="Genomic_DNA"/>
</dbReference>
<evidence type="ECO:0000313" key="12">
    <source>
        <dbReference type="EMBL" id="ROR92275.1"/>
    </source>
</evidence>
<protein>
    <recommendedName>
        <fullName evidence="10">Sensor-like histidine kinase SenX3</fullName>
        <ecNumber evidence="3">2.7.13.3</ecNumber>
    </recommendedName>
</protein>
<dbReference type="SUPFAM" id="SSF55874">
    <property type="entry name" value="ATPase domain of HSP90 chaperone/DNA topoisomerase II/histidine kinase"/>
    <property type="match status" value="1"/>
</dbReference>
<organism evidence="12 13">
    <name type="scientific">Nocardioides aurantiacus</name>
    <dbReference type="NCBI Taxonomy" id="86796"/>
    <lineage>
        <taxon>Bacteria</taxon>
        <taxon>Bacillati</taxon>
        <taxon>Actinomycetota</taxon>
        <taxon>Actinomycetes</taxon>
        <taxon>Propionibacteriales</taxon>
        <taxon>Nocardioidaceae</taxon>
        <taxon>Nocardioides</taxon>
    </lineage>
</organism>
<dbReference type="PRINTS" id="PR00344">
    <property type="entry name" value="BCTRLSENSOR"/>
</dbReference>
<dbReference type="GO" id="GO:0007234">
    <property type="term" value="P:osmosensory signaling via phosphorelay pathway"/>
    <property type="evidence" value="ECO:0007669"/>
    <property type="project" value="TreeGrafter"/>
</dbReference>
<dbReference type="PANTHER" id="PTHR42878:SF7">
    <property type="entry name" value="SENSOR HISTIDINE KINASE GLRK"/>
    <property type="match status" value="1"/>
</dbReference>
<keyword evidence="8" id="KW-0067">ATP-binding</keyword>
<sequence>MDSSGAAPAAVDDVLRVLAGPDDVDLQDLLRLAAVLCDAEAAGMTIRRQDCFHVPLTFGIEPFVCPADDTFCATVMDRDEVVVVPDAQERAEFRTISWVDGTRASTRFYASAPLHSPDGGSLGRLCVIDPRPHDLGPLQRRSLGTLAASVTQLIELRLRRETDLGTSRPEGEAATTVVSQIAAELSHDMRVPLAALTAGVELLEDQLADHRTPTVDTLLERMRSSAGRLLRMLEQNLDLDPAETRRTSTDVDLGRVVERLVADSAHVLDPVGAVVETRNLPVVRADPDAMYAVLQNLLGNAVKFARPDVAPWIRVTARRRPGGYRIAVRDNGVGIPDERRAQAFALFQRGDHDVEGHGIGLATVSRLVRAHRGDVGIDAVPEGGTEVWFELPDEP</sequence>
<keyword evidence="6" id="KW-0547">Nucleotide-binding</keyword>
<dbReference type="InterPro" id="IPR036890">
    <property type="entry name" value="HATPase_C_sf"/>
</dbReference>
<evidence type="ECO:0000313" key="13">
    <source>
        <dbReference type="Proteomes" id="UP000281738"/>
    </source>
</evidence>